<dbReference type="AlphaFoldDB" id="A0A6A5Z9E6"/>
<organism evidence="1 2">
    <name type="scientific">Lophiotrema nucula</name>
    <dbReference type="NCBI Taxonomy" id="690887"/>
    <lineage>
        <taxon>Eukaryota</taxon>
        <taxon>Fungi</taxon>
        <taxon>Dikarya</taxon>
        <taxon>Ascomycota</taxon>
        <taxon>Pezizomycotina</taxon>
        <taxon>Dothideomycetes</taxon>
        <taxon>Pleosporomycetidae</taxon>
        <taxon>Pleosporales</taxon>
        <taxon>Lophiotremataceae</taxon>
        <taxon>Lophiotrema</taxon>
    </lineage>
</organism>
<evidence type="ECO:0000313" key="1">
    <source>
        <dbReference type="EMBL" id="KAF2115553.1"/>
    </source>
</evidence>
<dbReference type="Proteomes" id="UP000799770">
    <property type="component" value="Unassembled WGS sequence"/>
</dbReference>
<accession>A0A6A5Z9E6</accession>
<protein>
    <submittedName>
        <fullName evidence="1">Uncharacterized protein</fullName>
    </submittedName>
</protein>
<proteinExistence type="predicted"/>
<name>A0A6A5Z9E6_9PLEO</name>
<gene>
    <name evidence="1" type="ORF">BDV96DRAFT_599865</name>
</gene>
<evidence type="ECO:0000313" key="2">
    <source>
        <dbReference type="Proteomes" id="UP000799770"/>
    </source>
</evidence>
<reference evidence="1" key="1">
    <citation type="journal article" date="2020" name="Stud. Mycol.">
        <title>101 Dothideomycetes genomes: a test case for predicting lifestyles and emergence of pathogens.</title>
        <authorList>
            <person name="Haridas S."/>
            <person name="Albert R."/>
            <person name="Binder M."/>
            <person name="Bloem J."/>
            <person name="Labutti K."/>
            <person name="Salamov A."/>
            <person name="Andreopoulos B."/>
            <person name="Baker S."/>
            <person name="Barry K."/>
            <person name="Bills G."/>
            <person name="Bluhm B."/>
            <person name="Cannon C."/>
            <person name="Castanera R."/>
            <person name="Culley D."/>
            <person name="Daum C."/>
            <person name="Ezra D."/>
            <person name="Gonzalez J."/>
            <person name="Henrissat B."/>
            <person name="Kuo A."/>
            <person name="Liang C."/>
            <person name="Lipzen A."/>
            <person name="Lutzoni F."/>
            <person name="Magnuson J."/>
            <person name="Mondo S."/>
            <person name="Nolan M."/>
            <person name="Ohm R."/>
            <person name="Pangilinan J."/>
            <person name="Park H.-J."/>
            <person name="Ramirez L."/>
            <person name="Alfaro M."/>
            <person name="Sun H."/>
            <person name="Tritt A."/>
            <person name="Yoshinaga Y."/>
            <person name="Zwiers L.-H."/>
            <person name="Turgeon B."/>
            <person name="Goodwin S."/>
            <person name="Spatafora J."/>
            <person name="Crous P."/>
            <person name="Grigoriev I."/>
        </authorList>
    </citation>
    <scope>NUCLEOTIDE SEQUENCE</scope>
    <source>
        <strain evidence="1">CBS 627.86</strain>
    </source>
</reference>
<sequence>MNRPPAVKPPRPRRTMEARATGEYGWAASNSMSPESLFPALEVGLCFPHMPAGSSVRAVEAGMIPLFKRSNASNDSQPSLQLLQLSSAVPLACRSDKHGTKGSARLLSASRLFAERATLLPLGVSSPTPWPPEPLPIRLLSADSGSWAVPATPSSSCTSPFTPWTPNRKLQISCDIRVISWGSGASKLQRSFWVPRNAGTRTSRSDHAGAAKFAMPAEVRGWIIARYMIRDLDIEAFVTRQRLAIPTALAALANAGSTPRPAFRLFSNISGQLTAVAAVPTISTPQSEGHKMPCVRQM</sequence>
<dbReference type="EMBL" id="ML977323">
    <property type="protein sequence ID" value="KAF2115553.1"/>
    <property type="molecule type" value="Genomic_DNA"/>
</dbReference>
<keyword evidence="2" id="KW-1185">Reference proteome</keyword>